<dbReference type="PANTHER" id="PTHR46072:SF4">
    <property type="entry name" value="AMIDASE C550.07-RELATED"/>
    <property type="match status" value="1"/>
</dbReference>
<dbReference type="InterPro" id="IPR023631">
    <property type="entry name" value="Amidase_dom"/>
</dbReference>
<sequence>MPEWTELRDIALEAREKSIPKQWLLPEDQLPPKDQLNVLDVARSSGILSAEELVMLDQDVAELLEAYKSKKWTVRQVVTAFLKNSVIVHQLTNYATEFLADEALARADELDAHLASTGTLAGPLHGIPVSIKEQLTLAKRINHGGFVNLIANPPPAEDAHLARLFRAAGAVLTVRTNIPQSLMHLDCENNIYGRTRNPRHLLLSPGGSSGGEGVSIGARCAVLGIGTDIGGSVRAPAAFNACYGLRPTALRIPVLGHSGVAAGQESIRGVAGPLANSVEGLELWMRSVLEQEPWEYETSLMPVPWNKDVQLGEFTVGVMWDDGELMRRETTSIVKPHPPVTRALKHAVDSLKAAGVKVVDWEPLDHQRGWDILAPLYFPDGGQRWLSAFSATNEPILPLTQHALNFSLNTGKTPLSIADNWDLNYARETYRREHHLLMKARGVDFILCPAYPGAGVLQGQSRYWGYTSIWNILDLPAAVLPSGLAVDKAVDGGGAVEGYEGRNEMDREEVKAYDPELFHGFPIALQLVGKRFRDEDVLAATKVLDTALKSKR</sequence>
<evidence type="ECO:0000256" key="3">
    <source>
        <dbReference type="ARBA" id="ARBA00012922"/>
    </source>
</evidence>
<dbReference type="GO" id="GO:0004040">
    <property type="term" value="F:amidase activity"/>
    <property type="evidence" value="ECO:0007669"/>
    <property type="project" value="UniProtKB-EC"/>
</dbReference>
<dbReference type="Gene3D" id="3.90.1300.10">
    <property type="entry name" value="Amidase signature (AS) domain"/>
    <property type="match status" value="1"/>
</dbReference>
<evidence type="ECO:0000256" key="1">
    <source>
        <dbReference type="ARBA" id="ARBA00001311"/>
    </source>
</evidence>
<dbReference type="OrthoDB" id="6428749at2759"/>
<gene>
    <name evidence="8" type="ORF">BD289DRAFT_488838</name>
</gene>
<feature type="domain" description="Amidase" evidence="7">
    <location>
        <begin position="77"/>
        <end position="538"/>
    </location>
</feature>
<evidence type="ECO:0000313" key="9">
    <source>
        <dbReference type="Proteomes" id="UP000241462"/>
    </source>
</evidence>
<dbReference type="InterPro" id="IPR020556">
    <property type="entry name" value="Amidase_CS"/>
</dbReference>
<evidence type="ECO:0000256" key="6">
    <source>
        <dbReference type="PIRSR" id="PIRSR001221-2"/>
    </source>
</evidence>
<organism evidence="8 9">
    <name type="scientific">Coniella lustricola</name>
    <dbReference type="NCBI Taxonomy" id="2025994"/>
    <lineage>
        <taxon>Eukaryota</taxon>
        <taxon>Fungi</taxon>
        <taxon>Dikarya</taxon>
        <taxon>Ascomycota</taxon>
        <taxon>Pezizomycotina</taxon>
        <taxon>Sordariomycetes</taxon>
        <taxon>Sordariomycetidae</taxon>
        <taxon>Diaporthales</taxon>
        <taxon>Schizoparmaceae</taxon>
        <taxon>Coniella</taxon>
    </lineage>
</organism>
<feature type="active site" description="Charge relay system" evidence="5">
    <location>
        <position position="132"/>
    </location>
</feature>
<name>A0A2T3A2Y6_9PEZI</name>
<dbReference type="InParanoid" id="A0A2T3A2Y6"/>
<accession>A0A2T3A2Y6</accession>
<dbReference type="AlphaFoldDB" id="A0A2T3A2Y6"/>
<feature type="binding site" evidence="6">
    <location>
        <begin position="229"/>
        <end position="232"/>
    </location>
    <ligand>
        <name>substrate</name>
    </ligand>
</feature>
<feature type="binding site" evidence="6">
    <location>
        <position position="208"/>
    </location>
    <ligand>
        <name>substrate</name>
    </ligand>
</feature>
<reference evidence="8 9" key="1">
    <citation type="journal article" date="2018" name="Mycol. Prog.">
        <title>Coniella lustricola, a new species from submerged detritus.</title>
        <authorList>
            <person name="Raudabaugh D.B."/>
            <person name="Iturriaga T."/>
            <person name="Carver A."/>
            <person name="Mondo S."/>
            <person name="Pangilinan J."/>
            <person name="Lipzen A."/>
            <person name="He G."/>
            <person name="Amirebrahimi M."/>
            <person name="Grigoriev I.V."/>
            <person name="Miller A.N."/>
        </authorList>
    </citation>
    <scope>NUCLEOTIDE SEQUENCE [LARGE SCALE GENOMIC DNA]</scope>
    <source>
        <strain evidence="8 9">B22-T-1</strain>
    </source>
</reference>
<dbReference type="SUPFAM" id="SSF75304">
    <property type="entry name" value="Amidase signature (AS) enzymes"/>
    <property type="match status" value="1"/>
</dbReference>
<dbReference type="STRING" id="2025994.A0A2T3A2Y6"/>
<evidence type="ECO:0000256" key="2">
    <source>
        <dbReference type="ARBA" id="ARBA00009199"/>
    </source>
</evidence>
<dbReference type="InterPro" id="IPR036928">
    <property type="entry name" value="AS_sf"/>
</dbReference>
<evidence type="ECO:0000259" key="7">
    <source>
        <dbReference type="Pfam" id="PF01425"/>
    </source>
</evidence>
<feature type="binding site" evidence="6">
    <location>
        <position position="182"/>
    </location>
    <ligand>
        <name>substrate</name>
    </ligand>
</feature>
<feature type="active site" description="Charge relay system" evidence="5">
    <location>
        <position position="208"/>
    </location>
</feature>
<dbReference type="Pfam" id="PF01425">
    <property type="entry name" value="Amidase"/>
    <property type="match status" value="1"/>
</dbReference>
<proteinExistence type="inferred from homology"/>
<dbReference type="EC" id="3.5.1.4" evidence="3"/>
<dbReference type="PIRSF" id="PIRSF001221">
    <property type="entry name" value="Amidase_fungi"/>
    <property type="match status" value="1"/>
</dbReference>
<evidence type="ECO:0000313" key="8">
    <source>
        <dbReference type="EMBL" id="PSR81940.1"/>
    </source>
</evidence>
<dbReference type="EMBL" id="KZ678490">
    <property type="protein sequence ID" value="PSR81940.1"/>
    <property type="molecule type" value="Genomic_DNA"/>
</dbReference>
<evidence type="ECO:0000256" key="5">
    <source>
        <dbReference type="PIRSR" id="PIRSR001221-1"/>
    </source>
</evidence>
<comment type="catalytic activity">
    <reaction evidence="1">
        <text>a monocarboxylic acid amide + H2O = a monocarboxylate + NH4(+)</text>
        <dbReference type="Rhea" id="RHEA:12020"/>
        <dbReference type="ChEBI" id="CHEBI:15377"/>
        <dbReference type="ChEBI" id="CHEBI:28938"/>
        <dbReference type="ChEBI" id="CHEBI:35757"/>
        <dbReference type="ChEBI" id="CHEBI:83628"/>
        <dbReference type="EC" id="3.5.1.4"/>
    </reaction>
</comment>
<comment type="similarity">
    <text evidence="2">Belongs to the amidase family.</text>
</comment>
<feature type="active site" description="Acyl-ester intermediate" evidence="5">
    <location>
        <position position="232"/>
    </location>
</feature>
<protein>
    <recommendedName>
        <fullName evidence="3">amidase</fullName>
        <ecNumber evidence="3">3.5.1.4</ecNumber>
    </recommendedName>
</protein>
<dbReference type="PROSITE" id="PS00571">
    <property type="entry name" value="AMIDASES"/>
    <property type="match status" value="1"/>
</dbReference>
<keyword evidence="4 8" id="KW-0378">Hydrolase</keyword>
<keyword evidence="9" id="KW-1185">Reference proteome</keyword>
<dbReference type="Proteomes" id="UP000241462">
    <property type="component" value="Unassembled WGS sequence"/>
</dbReference>
<dbReference type="PANTHER" id="PTHR46072">
    <property type="entry name" value="AMIDASE-RELATED-RELATED"/>
    <property type="match status" value="1"/>
</dbReference>
<evidence type="ECO:0000256" key="4">
    <source>
        <dbReference type="ARBA" id="ARBA00022801"/>
    </source>
</evidence>